<sequence>MVSTLQGDENEMTTWRPSCPGDCRSRFAPPRGTGATWRSHDGVALAVVPALVWGPGTSSLRDDSGHDNDSDGSDHDDIEGAATGEAVRTLEGQRGLEPASATPSWVDSLLGL</sequence>
<dbReference type="AlphaFoldDB" id="A0A0E0JM16"/>
<evidence type="ECO:0000256" key="1">
    <source>
        <dbReference type="SAM" id="MobiDB-lite"/>
    </source>
</evidence>
<reference evidence="2" key="2">
    <citation type="submission" date="2018-05" db="EMBL/GenBank/DDBJ databases">
        <title>OpunRS2 (Oryza punctata Reference Sequence Version 2).</title>
        <authorList>
            <person name="Zhang J."/>
            <person name="Kudrna D."/>
            <person name="Lee S."/>
            <person name="Talag J."/>
            <person name="Welchert J."/>
            <person name="Wing R.A."/>
        </authorList>
    </citation>
    <scope>NUCLEOTIDE SEQUENCE [LARGE SCALE GENOMIC DNA]</scope>
</reference>
<dbReference type="Gramene" id="OPUNC01G25400.1">
    <property type="protein sequence ID" value="OPUNC01G25400.1"/>
    <property type="gene ID" value="OPUNC01G25400"/>
</dbReference>
<name>A0A0E0JM16_ORYPU</name>
<evidence type="ECO:0000313" key="2">
    <source>
        <dbReference type="EnsemblPlants" id="OPUNC01G25400.1"/>
    </source>
</evidence>
<dbReference type="HOGENOM" id="CLU_159590_0_0_1"/>
<evidence type="ECO:0000313" key="3">
    <source>
        <dbReference type="Proteomes" id="UP000026962"/>
    </source>
</evidence>
<keyword evidence="3" id="KW-1185">Reference proteome</keyword>
<proteinExistence type="predicted"/>
<dbReference type="Proteomes" id="UP000026962">
    <property type="component" value="Chromosome 1"/>
</dbReference>
<accession>A0A0E0JM16</accession>
<reference evidence="2" key="1">
    <citation type="submission" date="2015-04" db="UniProtKB">
        <authorList>
            <consortium name="EnsemblPlants"/>
        </authorList>
    </citation>
    <scope>IDENTIFICATION</scope>
</reference>
<feature type="compositionally biased region" description="Polar residues" evidence="1">
    <location>
        <begin position="1"/>
        <end position="16"/>
    </location>
</feature>
<dbReference type="EnsemblPlants" id="OPUNC01G25400.1">
    <property type="protein sequence ID" value="OPUNC01G25400.1"/>
    <property type="gene ID" value="OPUNC01G25400"/>
</dbReference>
<feature type="region of interest" description="Disordered" evidence="1">
    <location>
        <begin position="1"/>
        <end position="22"/>
    </location>
</feature>
<organism evidence="2">
    <name type="scientific">Oryza punctata</name>
    <name type="common">Red rice</name>
    <dbReference type="NCBI Taxonomy" id="4537"/>
    <lineage>
        <taxon>Eukaryota</taxon>
        <taxon>Viridiplantae</taxon>
        <taxon>Streptophyta</taxon>
        <taxon>Embryophyta</taxon>
        <taxon>Tracheophyta</taxon>
        <taxon>Spermatophyta</taxon>
        <taxon>Magnoliopsida</taxon>
        <taxon>Liliopsida</taxon>
        <taxon>Poales</taxon>
        <taxon>Poaceae</taxon>
        <taxon>BOP clade</taxon>
        <taxon>Oryzoideae</taxon>
        <taxon>Oryzeae</taxon>
        <taxon>Oryzinae</taxon>
        <taxon>Oryza</taxon>
    </lineage>
</organism>
<feature type="region of interest" description="Disordered" evidence="1">
    <location>
        <begin position="54"/>
        <end position="112"/>
    </location>
</feature>
<protein>
    <submittedName>
        <fullName evidence="2">Uncharacterized protein</fullName>
    </submittedName>
</protein>
<feature type="compositionally biased region" description="Basic and acidic residues" evidence="1">
    <location>
        <begin position="60"/>
        <end position="75"/>
    </location>
</feature>